<reference evidence="3" key="1">
    <citation type="submission" date="2016-01" db="EMBL/GenBank/DDBJ databases">
        <authorList>
            <person name="Mitreva M."/>
            <person name="Pepin K.H."/>
            <person name="Mihindukulasuriya K.A."/>
            <person name="Fulton R."/>
            <person name="Fronick C."/>
            <person name="O'Laughlin M."/>
            <person name="Miner T."/>
            <person name="Herter B."/>
            <person name="Rosa B.A."/>
            <person name="Cordes M."/>
            <person name="Tomlinson C."/>
            <person name="Wollam A."/>
            <person name="Palsikar V.B."/>
            <person name="Mardis E.R."/>
            <person name="Wilson R.K."/>
        </authorList>
    </citation>
    <scope>NUCLEOTIDE SEQUENCE [LARGE SCALE GENOMIC DNA]</scope>
    <source>
        <strain evidence="3">MJR7716</strain>
    </source>
</reference>
<keyword evidence="3" id="KW-1185">Reference proteome</keyword>
<sequence length="77" mass="8442">MTYSKKTQIYRRFADQHLPISAASTNFAPVKQWIKLIETGAKGSQKGKKIMITVLLVIAVVAATVAQAINVNRKLTA</sequence>
<dbReference type="EMBL" id="LRQG01000092">
    <property type="protein sequence ID" value="KXA39473.1"/>
    <property type="molecule type" value="Genomic_DNA"/>
</dbReference>
<dbReference type="Proteomes" id="UP000070533">
    <property type="component" value="Unassembled WGS sequence"/>
</dbReference>
<accession>A0A133Q9H6</accession>
<protein>
    <submittedName>
        <fullName evidence="2">Uncharacterized protein</fullName>
    </submittedName>
</protein>
<proteinExistence type="predicted"/>
<organism evidence="2 3">
    <name type="scientific">Prevotella corporis</name>
    <dbReference type="NCBI Taxonomy" id="28128"/>
    <lineage>
        <taxon>Bacteria</taxon>
        <taxon>Pseudomonadati</taxon>
        <taxon>Bacteroidota</taxon>
        <taxon>Bacteroidia</taxon>
        <taxon>Bacteroidales</taxon>
        <taxon>Prevotellaceae</taxon>
        <taxon>Prevotella</taxon>
    </lineage>
</organism>
<name>A0A133Q9H6_9BACT</name>
<evidence type="ECO:0000313" key="2">
    <source>
        <dbReference type="EMBL" id="KXA39473.1"/>
    </source>
</evidence>
<keyword evidence="1" id="KW-0812">Transmembrane</keyword>
<evidence type="ECO:0000313" key="3">
    <source>
        <dbReference type="Proteomes" id="UP000070533"/>
    </source>
</evidence>
<feature type="transmembrane region" description="Helical" evidence="1">
    <location>
        <begin position="50"/>
        <end position="69"/>
    </location>
</feature>
<keyword evidence="1" id="KW-0472">Membrane</keyword>
<evidence type="ECO:0000256" key="1">
    <source>
        <dbReference type="SAM" id="Phobius"/>
    </source>
</evidence>
<dbReference type="AlphaFoldDB" id="A0A133Q9H6"/>
<keyword evidence="1" id="KW-1133">Transmembrane helix</keyword>
<dbReference type="PATRIC" id="fig|28128.5.peg.1332"/>
<gene>
    <name evidence="2" type="ORF">HMPREF3226_01308</name>
</gene>
<comment type="caution">
    <text evidence="2">The sequence shown here is derived from an EMBL/GenBank/DDBJ whole genome shotgun (WGS) entry which is preliminary data.</text>
</comment>